<dbReference type="Pfam" id="PF26168">
    <property type="entry name" value="Glyco_transf_N"/>
    <property type="match status" value="1"/>
</dbReference>
<protein>
    <recommendedName>
        <fullName evidence="3">Glycosyltransferase N-terminal domain-containing protein</fullName>
    </recommendedName>
</protein>
<reference evidence="6 7" key="1">
    <citation type="journal article" date="2020" name="Nat. Food">
        <title>A phased Vanilla planifolia genome enables genetic improvement of flavour and production.</title>
        <authorList>
            <person name="Hasing T."/>
            <person name="Tang H."/>
            <person name="Brym M."/>
            <person name="Khazi F."/>
            <person name="Huang T."/>
            <person name="Chambers A.H."/>
        </authorList>
    </citation>
    <scope>NUCLEOTIDE SEQUENCE [LARGE SCALE GENOMIC DNA]</scope>
    <source>
        <tissue evidence="5">Leaf</tissue>
    </source>
</reference>
<dbReference type="Gene3D" id="3.40.50.2000">
    <property type="entry name" value="Glycogen Phosphorylase B"/>
    <property type="match status" value="2"/>
</dbReference>
<dbReference type="Pfam" id="PF00201">
    <property type="entry name" value="UDPGT"/>
    <property type="match status" value="1"/>
</dbReference>
<evidence type="ECO:0000313" key="5">
    <source>
        <dbReference type="EMBL" id="KAG0467787.1"/>
    </source>
</evidence>
<organism evidence="5 7">
    <name type="scientific">Vanilla planifolia</name>
    <name type="common">Vanilla</name>
    <dbReference type="NCBI Taxonomy" id="51239"/>
    <lineage>
        <taxon>Eukaryota</taxon>
        <taxon>Viridiplantae</taxon>
        <taxon>Streptophyta</taxon>
        <taxon>Embryophyta</taxon>
        <taxon>Tracheophyta</taxon>
        <taxon>Spermatophyta</taxon>
        <taxon>Magnoliopsida</taxon>
        <taxon>Liliopsida</taxon>
        <taxon>Asparagales</taxon>
        <taxon>Orchidaceae</taxon>
        <taxon>Vanilloideae</taxon>
        <taxon>Vanilleae</taxon>
        <taxon>Vanilla</taxon>
    </lineage>
</organism>
<dbReference type="Proteomes" id="UP000639772">
    <property type="component" value="Chromosome 9"/>
</dbReference>
<feature type="domain" description="Glycosyltransferase N-terminal" evidence="3">
    <location>
        <begin position="11"/>
        <end position="235"/>
    </location>
</feature>
<dbReference type="SUPFAM" id="SSF53756">
    <property type="entry name" value="UDP-Glycosyltransferase/glycogen phosphorylase"/>
    <property type="match status" value="1"/>
</dbReference>
<dbReference type="InterPro" id="IPR058980">
    <property type="entry name" value="Glyco_transf_N"/>
</dbReference>
<dbReference type="GO" id="GO:1901135">
    <property type="term" value="P:carbohydrate derivative metabolic process"/>
    <property type="evidence" value="ECO:0007669"/>
    <property type="project" value="UniProtKB-ARBA"/>
</dbReference>
<keyword evidence="6" id="KW-1185">Reference proteome</keyword>
<dbReference type="EMBL" id="JADCNM010000009">
    <property type="protein sequence ID" value="KAG0467787.1"/>
    <property type="molecule type" value="Genomic_DNA"/>
</dbReference>
<dbReference type="GO" id="GO:0008194">
    <property type="term" value="F:UDP-glycosyltransferase activity"/>
    <property type="evidence" value="ECO:0007669"/>
    <property type="project" value="InterPro"/>
</dbReference>
<dbReference type="EMBL" id="JADCNL010000009">
    <property type="protein sequence ID" value="KAG0466090.1"/>
    <property type="molecule type" value="Genomic_DNA"/>
</dbReference>
<evidence type="ECO:0000256" key="1">
    <source>
        <dbReference type="ARBA" id="ARBA00009995"/>
    </source>
</evidence>
<dbReference type="Proteomes" id="UP000636800">
    <property type="component" value="Unassembled WGS sequence"/>
</dbReference>
<keyword evidence="2" id="KW-0808">Transferase</keyword>
<evidence type="ECO:0000313" key="7">
    <source>
        <dbReference type="Proteomes" id="UP000639772"/>
    </source>
</evidence>
<sequence length="453" mass="49893">MDNAEHPCFRVMMLPWLAHGHISPFLELARRLSTHNIVVYLCSTPVNLRSVQEGGQFDCLKDFPLIHLVELHLPVVGQGDEDENYLQPHLHTTKNLPTHRMPELKTAFDRAAPDFDRLVCSLSPDVLIYDLLQPWAPIVASRRGIPAVLFLTVAAYTFVIFSHCLLRPPSDTRAAEFAKTLYSVANGLTDGERFLQCIHSSSGFVAIRTFREMEGNYISHLSAVLGKEILPVGPLLSEAVGSDRGGEDRVEKWLNTREPATVVFASVGTEYFMAEEEIAEISRGLELSGLFYIWVVRSHGDGGVDETKRRYSGGSVSERGLVLEGWAPQKKILAHASVGVFVTHCGWSSVLEGMSNGVAMVALPMQLDQPLNAELMVQLGVAVQAEEVGGCYRADEVARCIREVAVGEEGESVRRKAKEMARLMACKGDEGVNELVGRLSALACKTETHVMKP</sequence>
<dbReference type="OrthoDB" id="905087at2759"/>
<name>A0A835QHF4_VANPL</name>
<dbReference type="PANTHER" id="PTHR48044">
    <property type="entry name" value="GLYCOSYLTRANSFERASE"/>
    <property type="match status" value="1"/>
</dbReference>
<evidence type="ECO:0000256" key="2">
    <source>
        <dbReference type="ARBA" id="ARBA00022679"/>
    </source>
</evidence>
<dbReference type="PANTHER" id="PTHR48044:SF29">
    <property type="entry name" value="GLYCOSYLTRANSFERASE"/>
    <property type="match status" value="1"/>
</dbReference>
<proteinExistence type="inferred from homology"/>
<evidence type="ECO:0000313" key="6">
    <source>
        <dbReference type="Proteomes" id="UP000636800"/>
    </source>
</evidence>
<dbReference type="FunFam" id="3.40.50.2000:FF:000060">
    <property type="entry name" value="Glycosyltransferase"/>
    <property type="match status" value="1"/>
</dbReference>
<dbReference type="InterPro" id="IPR002213">
    <property type="entry name" value="UDP_glucos_trans"/>
</dbReference>
<dbReference type="AlphaFoldDB" id="A0A835QHF4"/>
<evidence type="ECO:0000259" key="3">
    <source>
        <dbReference type="Pfam" id="PF26168"/>
    </source>
</evidence>
<comment type="caution">
    <text evidence="5">The sequence shown here is derived from an EMBL/GenBank/DDBJ whole genome shotgun (WGS) entry which is preliminary data.</text>
</comment>
<evidence type="ECO:0000313" key="4">
    <source>
        <dbReference type="EMBL" id="KAG0466090.1"/>
    </source>
</evidence>
<gene>
    <name evidence="5" type="ORF">HPP92_017115</name>
    <name evidence="4" type="ORF">HPP92_017670</name>
</gene>
<dbReference type="CDD" id="cd03784">
    <property type="entry name" value="GT1_Gtf-like"/>
    <property type="match status" value="1"/>
</dbReference>
<accession>A0A835QHF4</accession>
<comment type="similarity">
    <text evidence="1">Belongs to the UDP-glycosyltransferase family.</text>
</comment>